<dbReference type="EMBL" id="CZCS02000193">
    <property type="protein sequence ID" value="VXD20631.1"/>
    <property type="molecule type" value="Genomic_DNA"/>
</dbReference>
<protein>
    <submittedName>
        <fullName evidence="1">Uncharacterized protein</fullName>
    </submittedName>
</protein>
<accession>A0A7Z9E2Y8</accession>
<comment type="caution">
    <text evidence="1">The sequence shown here is derived from an EMBL/GenBank/DDBJ whole genome shotgun (WGS) entry which is preliminary data.</text>
</comment>
<evidence type="ECO:0000313" key="2">
    <source>
        <dbReference type="Proteomes" id="UP000182190"/>
    </source>
</evidence>
<evidence type="ECO:0000313" key="1">
    <source>
        <dbReference type="EMBL" id="VXD20631.1"/>
    </source>
</evidence>
<keyword evidence="2" id="KW-1185">Reference proteome</keyword>
<gene>
    <name evidence="1" type="ORF">PL9631_520044</name>
</gene>
<sequence length="123" mass="13602">MSDIENMQIQRATQASNEVSRLMGRGEYYKGRGDNAQALNNYISALEAYAGYAEAKSEIISVSAVMGSSQGEIISSDTFRTYARTLYIAHSGSGDRLIQTEGRYASGTLRERAYKKRINLCLN</sequence>
<dbReference type="RefSeq" id="WP_083618979.1">
    <property type="nucleotide sequence ID" value="NZ_LR735009.1"/>
</dbReference>
<dbReference type="Proteomes" id="UP000182190">
    <property type="component" value="Unassembled WGS sequence"/>
</dbReference>
<dbReference type="AlphaFoldDB" id="A0A7Z9E2Y8"/>
<proteinExistence type="predicted"/>
<reference evidence="1" key="1">
    <citation type="submission" date="2019-10" db="EMBL/GenBank/DDBJ databases">
        <authorList>
            <consortium name="Genoscope - CEA"/>
            <person name="William W."/>
        </authorList>
    </citation>
    <scope>NUCLEOTIDE SEQUENCE [LARGE SCALE GENOMIC DNA]</scope>
    <source>
        <strain evidence="1">BBR_PRJEB10994</strain>
    </source>
</reference>
<organism evidence="1 2">
    <name type="scientific">Planktothrix paucivesiculata PCC 9631</name>
    <dbReference type="NCBI Taxonomy" id="671071"/>
    <lineage>
        <taxon>Bacteria</taxon>
        <taxon>Bacillati</taxon>
        <taxon>Cyanobacteriota</taxon>
        <taxon>Cyanophyceae</taxon>
        <taxon>Oscillatoriophycideae</taxon>
        <taxon>Oscillatoriales</taxon>
        <taxon>Microcoleaceae</taxon>
        <taxon>Planktothrix</taxon>
    </lineage>
</organism>
<name>A0A7Z9E2Y8_9CYAN</name>